<dbReference type="RefSeq" id="WP_075010644.1">
    <property type="nucleotide sequence ID" value="NZ_FOAP01000027.1"/>
</dbReference>
<dbReference type="Proteomes" id="UP000182719">
    <property type="component" value="Unassembled WGS sequence"/>
</dbReference>
<protein>
    <submittedName>
        <fullName evidence="2">Predicted N-acetyltransferase YhbS</fullName>
    </submittedName>
</protein>
<organism evidence="2 3">
    <name type="scientific">Stigmatella aurantiaca</name>
    <dbReference type="NCBI Taxonomy" id="41"/>
    <lineage>
        <taxon>Bacteria</taxon>
        <taxon>Pseudomonadati</taxon>
        <taxon>Myxococcota</taxon>
        <taxon>Myxococcia</taxon>
        <taxon>Myxococcales</taxon>
        <taxon>Cystobacterineae</taxon>
        <taxon>Archangiaceae</taxon>
        <taxon>Stigmatella</taxon>
    </lineage>
</organism>
<gene>
    <name evidence="2" type="ORF">SAMN05444354_12727</name>
</gene>
<dbReference type="Gene3D" id="3.40.630.30">
    <property type="match status" value="1"/>
</dbReference>
<dbReference type="InterPro" id="IPR016181">
    <property type="entry name" value="Acyl_CoA_acyltransferase"/>
</dbReference>
<reference evidence="3" key="1">
    <citation type="submission" date="2016-10" db="EMBL/GenBank/DDBJ databases">
        <authorList>
            <person name="Varghese N."/>
            <person name="Submissions S."/>
        </authorList>
    </citation>
    <scope>NUCLEOTIDE SEQUENCE [LARGE SCALE GENOMIC DNA]</scope>
    <source>
        <strain evidence="3">DSM 17044</strain>
    </source>
</reference>
<accession>A0A1H8CNI3</accession>
<dbReference type="Pfam" id="PF00583">
    <property type="entry name" value="Acetyltransf_1"/>
    <property type="match status" value="1"/>
</dbReference>
<dbReference type="PROSITE" id="PS51186">
    <property type="entry name" value="GNAT"/>
    <property type="match status" value="1"/>
</dbReference>
<dbReference type="PANTHER" id="PTHR43305:SF1">
    <property type="entry name" value="FAMILY N-ACETYLTRANSFERASE, PUTATIVE (AFU_ORTHOLOGUE AFUA_2G01380)-RELATED"/>
    <property type="match status" value="1"/>
</dbReference>
<evidence type="ECO:0000259" key="1">
    <source>
        <dbReference type="PROSITE" id="PS51186"/>
    </source>
</evidence>
<evidence type="ECO:0000313" key="2">
    <source>
        <dbReference type="EMBL" id="SEM96811.1"/>
    </source>
</evidence>
<proteinExistence type="predicted"/>
<feature type="domain" description="N-acetyltransferase" evidence="1">
    <location>
        <begin position="9"/>
        <end position="157"/>
    </location>
</feature>
<keyword evidence="2" id="KW-0808">Transferase</keyword>
<dbReference type="EMBL" id="FOAP01000027">
    <property type="protein sequence ID" value="SEM96811.1"/>
    <property type="molecule type" value="Genomic_DNA"/>
</dbReference>
<dbReference type="SUPFAM" id="SSF55729">
    <property type="entry name" value="Acyl-CoA N-acyltransferases (Nat)"/>
    <property type="match status" value="1"/>
</dbReference>
<dbReference type="OrthoDB" id="2436196at2"/>
<dbReference type="InterPro" id="IPR052777">
    <property type="entry name" value="Acetyltransferase_Enz"/>
</dbReference>
<evidence type="ECO:0000313" key="3">
    <source>
        <dbReference type="Proteomes" id="UP000182719"/>
    </source>
</evidence>
<dbReference type="GO" id="GO:0016747">
    <property type="term" value="F:acyltransferase activity, transferring groups other than amino-acyl groups"/>
    <property type="evidence" value="ECO:0007669"/>
    <property type="project" value="InterPro"/>
</dbReference>
<sequence>MGAHTGGVEIIRATQPWQVQQARTLVLEYAAALGIHLDFQDFTREMRGFPADYAPPGGCLFLATGDHGPVGCAALRPLAPGLCEMKRLYVRVRHRGQGLGQRLARAILEEARTLRYAAMRLDTLPTMHAAIGLCQGLGFQPLVPALAGPTRRFELKL</sequence>
<dbReference type="CDD" id="cd04301">
    <property type="entry name" value="NAT_SF"/>
    <property type="match status" value="1"/>
</dbReference>
<keyword evidence="3" id="KW-1185">Reference proteome</keyword>
<dbReference type="InterPro" id="IPR000182">
    <property type="entry name" value="GNAT_dom"/>
</dbReference>
<name>A0A1H8CNI3_STIAU</name>
<dbReference type="AlphaFoldDB" id="A0A1H8CNI3"/>
<dbReference type="PANTHER" id="PTHR43305">
    <property type="entry name" value="FAMILY N-ACETYLTRANSFERASE, PUTATIVE (AFU_ORTHOLOGUE AFUA_2G01380)-RELATED"/>
    <property type="match status" value="1"/>
</dbReference>